<dbReference type="GO" id="GO:0061709">
    <property type="term" value="P:reticulophagy"/>
    <property type="evidence" value="ECO:0007669"/>
    <property type="project" value="TreeGrafter"/>
</dbReference>
<dbReference type="Pfam" id="PF00787">
    <property type="entry name" value="PX"/>
    <property type="match status" value="1"/>
</dbReference>
<evidence type="ECO:0000313" key="13">
    <source>
        <dbReference type="Proteomes" id="UP000662931"/>
    </source>
</evidence>
<dbReference type="PANTHER" id="PTHR45949">
    <property type="entry name" value="SORTING NEXIN-4"/>
    <property type="match status" value="1"/>
</dbReference>
<dbReference type="GeneID" id="62193725"/>
<dbReference type="GO" id="GO:0005769">
    <property type="term" value="C:early endosome"/>
    <property type="evidence" value="ECO:0007669"/>
    <property type="project" value="TreeGrafter"/>
</dbReference>
<dbReference type="SMART" id="SM00312">
    <property type="entry name" value="PX"/>
    <property type="match status" value="1"/>
</dbReference>
<dbReference type="GO" id="GO:0034727">
    <property type="term" value="P:piecemeal microautophagy of the nucleus"/>
    <property type="evidence" value="ECO:0007669"/>
    <property type="project" value="TreeGrafter"/>
</dbReference>
<dbReference type="SUPFAM" id="SSF103657">
    <property type="entry name" value="BAR/IMD domain-like"/>
    <property type="match status" value="1"/>
</dbReference>
<dbReference type="GO" id="GO:0015031">
    <property type="term" value="P:protein transport"/>
    <property type="evidence" value="ECO:0007669"/>
    <property type="project" value="TreeGrafter"/>
</dbReference>
<dbReference type="SUPFAM" id="SSF64268">
    <property type="entry name" value="PX domain"/>
    <property type="match status" value="1"/>
</dbReference>
<dbReference type="KEGG" id="bnn:FOA43_000324"/>
<evidence type="ECO:0000256" key="1">
    <source>
        <dbReference type="ARBA" id="ARBA00004184"/>
    </source>
</evidence>
<dbReference type="Gene3D" id="1.20.1270.60">
    <property type="entry name" value="Arfaptin homology (AH) domain/BAR domain"/>
    <property type="match status" value="1"/>
</dbReference>
<comment type="subcellular location">
    <subcellularLocation>
        <location evidence="2">Cytoplasm</location>
    </subcellularLocation>
    <subcellularLocation>
        <location evidence="1">Endomembrane system</location>
        <topology evidence="1">Peripheral membrane protein</topology>
    </subcellularLocation>
</comment>
<evidence type="ECO:0000256" key="3">
    <source>
        <dbReference type="ARBA" id="ARBA00010883"/>
    </source>
</evidence>
<dbReference type="InterPro" id="IPR036871">
    <property type="entry name" value="PX_dom_sf"/>
</dbReference>
<dbReference type="RefSeq" id="XP_038776585.1">
    <property type="nucleotide sequence ID" value="XM_038920657.1"/>
</dbReference>
<comment type="similarity">
    <text evidence="3">Belongs to the sorting nexin family.</text>
</comment>
<evidence type="ECO:0000256" key="5">
    <source>
        <dbReference type="ARBA" id="ARBA00022490"/>
    </source>
</evidence>
<sequence length="611" mass="69213">MADQFTSVSWDKEESKANVGEVDINAEDSPKVVIDSSSEPPPLESLKEENDQTIEDKEDQDGPDNESGLITSKMVLAANAENNAPEGDKALDVEADVKNVNETGNSSESKAELQSDYAPDNVSGSSQAGAFSSLASSAPSYQIETIVGEPLTEHDSSNAFVSYRIIVKTQDPAFPQKEFQTRRRYSDFFFLYQCLMNDYPTLLIPPLPNKQRLEYIKGGRFSDEFTTKRSISLSNFLYRVCYHPILQKSDVLHIFLADTDHWNTYKSNLKIPPASGLDTTNSASQNLETVTEFIMNSFKKPIVEPHDKKEFQDIQDKVSRLQENLSKIDSIYGKVLHRQHNIADDISKFGDEFSKLTLLLSNDLDGSHSEPEDLDGNTKRLVKQFSDFSGNLSEVSENIYHLDHRIEYNYLTALKDLEHYILQLKNLLKLKDAKALDFDMLSNYLDKAKQEKEHLMNGGSITVTTEGTLSFLTRKLESVTGLGSRQAGNLTNERIDKLDERIDMLAKEKEKAKKIYFQYERDILTEYEYFNKIKNREIASSLEQLGKYYLSFYSKATEELKKLDINVASEAFTFDNKLTQDGKLFSGNQVQKNGEIIADDIQKIDNMTNGN</sequence>
<dbReference type="CDD" id="cd06863">
    <property type="entry name" value="PX_Atg24p"/>
    <property type="match status" value="1"/>
</dbReference>
<evidence type="ECO:0000313" key="12">
    <source>
        <dbReference type="EMBL" id="QPG73020.1"/>
    </source>
</evidence>
<dbReference type="PANTHER" id="PTHR45949:SF2">
    <property type="entry name" value="SORTING NEXIN-4"/>
    <property type="match status" value="1"/>
</dbReference>
<dbReference type="GO" id="GO:0000422">
    <property type="term" value="P:autophagy of mitochondrion"/>
    <property type="evidence" value="ECO:0007669"/>
    <property type="project" value="TreeGrafter"/>
</dbReference>
<reference evidence="12" key="1">
    <citation type="submission" date="2020-10" db="EMBL/GenBank/DDBJ databases">
        <authorList>
            <person name="Roach M.J.R."/>
        </authorList>
    </citation>
    <scope>NUCLEOTIDE SEQUENCE</scope>
    <source>
        <strain evidence="12">CBS 1945</strain>
    </source>
</reference>
<dbReference type="InterPro" id="IPR027267">
    <property type="entry name" value="AH/BAR_dom_sf"/>
</dbReference>
<keyword evidence="13" id="KW-1185">Reference proteome</keyword>
<evidence type="ECO:0000256" key="2">
    <source>
        <dbReference type="ARBA" id="ARBA00004496"/>
    </source>
</evidence>
<evidence type="ECO:0000256" key="7">
    <source>
        <dbReference type="ARBA" id="ARBA00023136"/>
    </source>
</evidence>
<feature type="compositionally biased region" description="Acidic residues" evidence="10">
    <location>
        <begin position="51"/>
        <end position="64"/>
    </location>
</feature>
<evidence type="ECO:0000256" key="8">
    <source>
        <dbReference type="ARBA" id="ARBA00040748"/>
    </source>
</evidence>
<dbReference type="OrthoDB" id="205639at2759"/>
<dbReference type="Proteomes" id="UP000662931">
    <property type="component" value="Chromosome 1"/>
</dbReference>
<keyword evidence="7" id="KW-0472">Membrane</keyword>
<feature type="region of interest" description="Disordered" evidence="10">
    <location>
        <begin position="102"/>
        <end position="126"/>
    </location>
</feature>
<evidence type="ECO:0000259" key="11">
    <source>
        <dbReference type="PROSITE" id="PS50195"/>
    </source>
</evidence>
<evidence type="ECO:0000256" key="10">
    <source>
        <dbReference type="SAM" id="MobiDB-lite"/>
    </source>
</evidence>
<keyword evidence="4" id="KW-0813">Transport</keyword>
<protein>
    <recommendedName>
        <fullName evidence="8">Sorting nexin-4</fullName>
    </recommendedName>
    <alternativeName>
        <fullName evidence="9">Autophagy-related protein 24</fullName>
    </alternativeName>
</protein>
<dbReference type="GO" id="GO:0035091">
    <property type="term" value="F:phosphatidylinositol binding"/>
    <property type="evidence" value="ECO:0007669"/>
    <property type="project" value="InterPro"/>
</dbReference>
<dbReference type="InterPro" id="IPR001683">
    <property type="entry name" value="PX_dom"/>
</dbReference>
<accession>A0A875RN02</accession>
<keyword evidence="5" id="KW-0963">Cytoplasm</keyword>
<gene>
    <name evidence="12" type="ORF">FOA43_000324</name>
</gene>
<organism evidence="12 13">
    <name type="scientific">Eeniella nana</name>
    <name type="common">Yeast</name>
    <name type="synonym">Brettanomyces nanus</name>
    <dbReference type="NCBI Taxonomy" id="13502"/>
    <lineage>
        <taxon>Eukaryota</taxon>
        <taxon>Fungi</taxon>
        <taxon>Dikarya</taxon>
        <taxon>Ascomycota</taxon>
        <taxon>Saccharomycotina</taxon>
        <taxon>Pichiomycetes</taxon>
        <taxon>Pichiales</taxon>
        <taxon>Pichiaceae</taxon>
        <taxon>Brettanomyces</taxon>
    </lineage>
</organism>
<evidence type="ECO:0000256" key="6">
    <source>
        <dbReference type="ARBA" id="ARBA00023121"/>
    </source>
</evidence>
<evidence type="ECO:0000256" key="9">
    <source>
        <dbReference type="ARBA" id="ARBA00041273"/>
    </source>
</evidence>
<dbReference type="PROSITE" id="PS50195">
    <property type="entry name" value="PX"/>
    <property type="match status" value="1"/>
</dbReference>
<dbReference type="GO" id="GO:0000407">
    <property type="term" value="C:phagophore assembly site"/>
    <property type="evidence" value="ECO:0007669"/>
    <property type="project" value="TreeGrafter"/>
</dbReference>
<feature type="domain" description="PX" evidence="11">
    <location>
        <begin position="141"/>
        <end position="262"/>
    </location>
</feature>
<dbReference type="Gene3D" id="3.30.1520.10">
    <property type="entry name" value="Phox-like domain"/>
    <property type="match status" value="1"/>
</dbReference>
<name>A0A875RN02_EENNA</name>
<proteinExistence type="inferred from homology"/>
<keyword evidence="6" id="KW-0446">Lipid-binding</keyword>
<feature type="region of interest" description="Disordered" evidence="10">
    <location>
        <begin position="1"/>
        <end position="72"/>
    </location>
</feature>
<dbReference type="AlphaFoldDB" id="A0A875RN02"/>
<dbReference type="EMBL" id="CP064812">
    <property type="protein sequence ID" value="QPG73020.1"/>
    <property type="molecule type" value="Genomic_DNA"/>
</dbReference>
<evidence type="ECO:0000256" key="4">
    <source>
        <dbReference type="ARBA" id="ARBA00022448"/>
    </source>
</evidence>
<dbReference type="GO" id="GO:0032456">
    <property type="term" value="P:endocytic recycling"/>
    <property type="evidence" value="ECO:0007669"/>
    <property type="project" value="TreeGrafter"/>
</dbReference>